<protein>
    <submittedName>
        <fullName evidence="1">Uncharacterized protein</fullName>
    </submittedName>
</protein>
<keyword evidence="2" id="KW-1185">Reference proteome</keyword>
<dbReference type="EMBL" id="KB467843">
    <property type="protein sequence ID" value="PCH34995.1"/>
    <property type="molecule type" value="Genomic_DNA"/>
</dbReference>
<evidence type="ECO:0000313" key="1">
    <source>
        <dbReference type="EMBL" id="PCH34995.1"/>
    </source>
</evidence>
<name>A0A2H3IZW9_WOLCO</name>
<accession>A0A2H3IZW9</accession>
<proteinExistence type="predicted"/>
<dbReference type="Proteomes" id="UP000218811">
    <property type="component" value="Unassembled WGS sequence"/>
</dbReference>
<evidence type="ECO:0000313" key="2">
    <source>
        <dbReference type="Proteomes" id="UP000218811"/>
    </source>
</evidence>
<sequence>MLEGTWAYSATAYMRPGSEYDLLQRLWPCWRCFYIRGPVEAYITSVRSTHQ</sequence>
<reference evidence="1 2" key="1">
    <citation type="journal article" date="2012" name="Science">
        <title>The Paleozoic origin of enzymatic lignin decomposition reconstructed from 31 fungal genomes.</title>
        <authorList>
            <person name="Floudas D."/>
            <person name="Binder M."/>
            <person name="Riley R."/>
            <person name="Barry K."/>
            <person name="Blanchette R.A."/>
            <person name="Henrissat B."/>
            <person name="Martinez A.T."/>
            <person name="Otillar R."/>
            <person name="Spatafora J.W."/>
            <person name="Yadav J.S."/>
            <person name="Aerts A."/>
            <person name="Benoit I."/>
            <person name="Boyd A."/>
            <person name="Carlson A."/>
            <person name="Copeland A."/>
            <person name="Coutinho P.M."/>
            <person name="de Vries R.P."/>
            <person name="Ferreira P."/>
            <person name="Findley K."/>
            <person name="Foster B."/>
            <person name="Gaskell J."/>
            <person name="Glotzer D."/>
            <person name="Gorecki P."/>
            <person name="Heitman J."/>
            <person name="Hesse C."/>
            <person name="Hori C."/>
            <person name="Igarashi K."/>
            <person name="Jurgens J.A."/>
            <person name="Kallen N."/>
            <person name="Kersten P."/>
            <person name="Kohler A."/>
            <person name="Kuees U."/>
            <person name="Kumar T.K.A."/>
            <person name="Kuo A."/>
            <person name="LaButti K."/>
            <person name="Larrondo L.F."/>
            <person name="Lindquist E."/>
            <person name="Ling A."/>
            <person name="Lombard V."/>
            <person name="Lucas S."/>
            <person name="Lundell T."/>
            <person name="Martin R."/>
            <person name="McLaughlin D.J."/>
            <person name="Morgenstern I."/>
            <person name="Morin E."/>
            <person name="Murat C."/>
            <person name="Nagy L.G."/>
            <person name="Nolan M."/>
            <person name="Ohm R.A."/>
            <person name="Patyshakuliyeva A."/>
            <person name="Rokas A."/>
            <person name="Ruiz-Duenas F.J."/>
            <person name="Sabat G."/>
            <person name="Salamov A."/>
            <person name="Samejima M."/>
            <person name="Schmutz J."/>
            <person name="Slot J.C."/>
            <person name="St John F."/>
            <person name="Stenlid J."/>
            <person name="Sun H."/>
            <person name="Sun S."/>
            <person name="Syed K."/>
            <person name="Tsang A."/>
            <person name="Wiebenga A."/>
            <person name="Young D."/>
            <person name="Pisabarro A."/>
            <person name="Eastwood D.C."/>
            <person name="Martin F."/>
            <person name="Cullen D."/>
            <person name="Grigoriev I.V."/>
            <person name="Hibbett D.S."/>
        </authorList>
    </citation>
    <scope>NUCLEOTIDE SEQUENCE [LARGE SCALE GENOMIC DNA]</scope>
    <source>
        <strain evidence="1 2">MD-104</strain>
    </source>
</reference>
<organism evidence="1 2">
    <name type="scientific">Wolfiporia cocos (strain MD-104)</name>
    <name type="common">Brown rot fungus</name>
    <dbReference type="NCBI Taxonomy" id="742152"/>
    <lineage>
        <taxon>Eukaryota</taxon>
        <taxon>Fungi</taxon>
        <taxon>Dikarya</taxon>
        <taxon>Basidiomycota</taxon>
        <taxon>Agaricomycotina</taxon>
        <taxon>Agaricomycetes</taxon>
        <taxon>Polyporales</taxon>
        <taxon>Phaeolaceae</taxon>
        <taxon>Wolfiporia</taxon>
    </lineage>
</organism>
<gene>
    <name evidence="1" type="ORF">WOLCODRAFT_155645</name>
</gene>
<dbReference type="AlphaFoldDB" id="A0A2H3IZW9"/>